<dbReference type="Pfam" id="PF13585">
    <property type="entry name" value="CHU_C"/>
    <property type="match status" value="1"/>
</dbReference>
<sequence length="2728" mass="283428">MKNTHLFQSVLIVLFLLASVSSYSKKYLIEYNIKSNDLIQTSLPVTSGIQSSLVGPTIGTSPANQSVCVGSTISLSVVATGNGNLNYVWKKDGNILFDNTGFVVGSRTANLSVINAQSTDAGTYTCEVTDLDGTTVSSNAVIIVNSLPNITITNPTAVCAPAIIDLSASSVTSGSSSNLTYTYWTNSTATSPLSNFNAITSSGSYYIKGTNSNGCYKIEPVSVTINSLPNVVVTNPAAVCSPATVSITSIGVTTGSDANLAYTYFTNSTATTVLANPSAINASGTYYIKGTNTTTGCSVIKAVVVTINALPSVVISNPAAVCAPATVDLSASSVTVSSSSGLTYTYWRDASATTSLSNFTAVSASGTYYIKGSNANGCSSIQPVSVTVNLEPVLTVVNPSAVCASSTIDLTAPAVSSNSTFSLSYFRDASASVQLVSPEAVSVSGTYYIKATNVTTGCFTIKPVVVSFNPAPNVVVTNPAAVCSPATVSITSIGVTTGSDANLAYTYFTNSTATTVLANPSAINASGTYYIKGTNTTTGCSVIKAVVVTINALPNVVISNPAAVCAPATVDLSASSVTVSSSSGLTYTYWRDASATTSLSNFTAVSASGTYYIKGSNANGCSSIQPVSVTVNLEPVLTVVNPSAVCASSTIDLTAPAVSSNSTFSLSYFRDASASVQLVSPEAVSVSGTYYIKATNVTTGCFTIKPVVVSFNPAPNVVVTNPAAVCSPATVSITSIGVTTGSDANLAYTYFTNSTATTVLANPSAINASGTYYIKGTNTTTGCSVIKAVVVTINALPNVVISNPAAVCAPATVDLSASSVTVSSSSGLTYTYWRDASATTSLSNFTAVSASGTYYIKGSNANGCSSIQPVSVTVNLEPVLTVVNPSAVCASSTIDLTAPAVSSNSTFSLSYFRDASASVQLVSPEAVSVSGTYYIKATNVTTGCFTIKPVVVSFNPAPNVVVTNPAAVCSPATVSITSIGVTTGSDANLAYTYFTNSTATTVLANPSAINASGTYYIKGTNTTTGCSVIKAVVVTINALPNVVISNPAAVCAPATVDLSASSVTVSSSSGLTYTYWRDASATTSLSNFTAVSASGTYYIKGSNANGCSSIQPVSVTVNLEPVLTVVNPSAVCASSTIDLTAPAVSSNSTFSLSYFRDASASVQLVSPEAVSVSGTYYIKATNVTTGCFTIKPVVVSFNPAPNVVVTNPAAVCSPATVSITSIGVTTGSDANLAYTYFTNSTATTVLANPSAINASGTYYIKGTNTTTGCSVIKAVVVTINALPNVVTMAPLAVCAPATVDLTLPSVTASSTSGLTYTYWRDSSASNALTNPSAVSASGTYFIKGTNVNGCSSTTSVSVTVRTLPVLNISNPAGVCSPSTIDLGAPSVTSGSTSGLTYTYFSDAAASNELSSPIVNTAGTYYIKATNPNPNGCSVIKPVQARINLPPIIAVNSPIRICANTTSYTLNSSDVRVVDYDSLAWTYDGFGQLTISDPLRPTYTPNAADISRGKVTLTLTATFCNLTSTRSIDIEFIAMPTVDIGPDVTICENSVSYVIPDTGGTTGYSTLAWTSSGSAGTLNDTTILTPTYTPSPSDILDEEVVFTLRVNSGVPCNTILTDTKKITIQRLPVITTVSSAEICETENVYDISGTTITNSYDVNSVNWTSSGTGRFVSSTRGVNNPSYIPSTLDKANGFVNLIISVTPLGQCSDIVTKSFRLNFIKSPEISVGPDLTKCGERFQISGATAESGTYSNLLWTSSGTGTFEDNTVPNPFYIPSALDIQNGLPITLTLTATPISPCVATTASVSSLRLNLVKSPVITVVNQADICEYNTNVTVLGTIIENQSSFVWSSTTGTIISDIRARQPRVTPSLVDINQGFMDLTITAQNDVCSLPVSRTVRININRRPVLRVGTTITVCIHDGSISPIVSTFDSTVLDATVTGLPNGLSGFYNVINKTFTISGIPTSLGSYPYTISSLSACGELESGIITVTDKTISYKTINYVQATCQNSSIDPIVFNVYKGITGVTISPPLPSGIVYTLNTTTGILTIFGTPTVAVPSLQTYTITPTGTFCGSVGDNTFRISVSPEATITFLSNSGALSQSVCQNAPIVPITFRIGGSATGVNASLLPPGITLSYATSTGIYTIEGNPTLSGVITIPIATTGCIRTINASITKVDTVVSINLISGVGTDNQLICQNNFNSPILPIQYVLTGATGATVTGLPNGVTSTFDITTGIVSIVGAPIVSGVFNYRIETSPCPIIKNGVLKVATPISITNVRVTNVSCSDSKDGKIELTIVGGDSSNYTINWTGPNGFKQNQASIFGLYSGDYTISGTDAIGCPIPSNTYTVLPVPPIKIELESSTNVNCSGTLGCANFNITGGSGTYNSFVLQFLDPISQTLQTVIPLNNNYFNICNLQAGLYYLTVRDTNNCSTSPYPFTIYDFGNLNIDAINLDTSLCSGISGKVRVTVSTLDPNLTFYYNNIIVPHTVVADNVYELAISNPTSPNGIIKVINQQNCWDSETVSTTLPSPDQLNYSSVNLSTYGVISVNESVKFTNGLIPSNIPAEYDYLVWDFGDNSPYNVFYNPKDVNPNNNGESLTTVFHSFAKDGLYPVTMTVFNQFGCSKSITEIITVGQGASIMAPTAFSPNNDGINDLFRPSLLGLKEVNVNIYDHWGNLIYEITSDTASLPTDWGWNGLENGKSEPVNGTYRYYIMAKTINDLIIEKEGQFILIK</sequence>
<dbReference type="InterPro" id="IPR000601">
    <property type="entry name" value="PKD_dom"/>
</dbReference>
<reference evidence="3 4" key="1">
    <citation type="journal article" date="2022" name="Int. J. Syst. Evol. Microbiol.">
        <title>Flavobacterium ammonificans sp. nov. and Flavobacterium ammoniigenes sp. nov., ammonifying bacteria isolated from surface river water.</title>
        <authorList>
            <person name="Watanabe K."/>
            <person name="Kitamura T."/>
            <person name="Ogata Y."/>
            <person name="Shindo C."/>
            <person name="Suda W."/>
        </authorList>
    </citation>
    <scope>NUCLEOTIDE SEQUENCE [LARGE SCALE GENOMIC DNA]</scope>
    <source>
        <strain evidence="3 4">GENT11</strain>
    </source>
</reference>
<dbReference type="PROSITE" id="PS50835">
    <property type="entry name" value="IG_LIKE"/>
    <property type="match status" value="1"/>
</dbReference>
<dbReference type="CDD" id="cd00096">
    <property type="entry name" value="Ig"/>
    <property type="match status" value="1"/>
</dbReference>
<dbReference type="RefSeq" id="WP_229329691.1">
    <property type="nucleotide sequence ID" value="NZ_AP025183.1"/>
</dbReference>
<dbReference type="SUPFAM" id="SSF48726">
    <property type="entry name" value="Immunoglobulin"/>
    <property type="match status" value="1"/>
</dbReference>
<dbReference type="Gene3D" id="2.60.40.10">
    <property type="entry name" value="Immunoglobulins"/>
    <property type="match status" value="2"/>
</dbReference>
<feature type="domain" description="Ig-like" evidence="2">
    <location>
        <begin position="56"/>
        <end position="137"/>
    </location>
</feature>
<dbReference type="Pfam" id="PF00801">
    <property type="entry name" value="PKD"/>
    <property type="match status" value="1"/>
</dbReference>
<dbReference type="InterPro" id="IPR003599">
    <property type="entry name" value="Ig_sub"/>
</dbReference>
<dbReference type="InterPro" id="IPR022409">
    <property type="entry name" value="PKD/Chitinase_dom"/>
</dbReference>
<evidence type="ECO:0000259" key="2">
    <source>
        <dbReference type="PROSITE" id="PS50835"/>
    </source>
</evidence>
<dbReference type="SUPFAM" id="SSF49299">
    <property type="entry name" value="PKD domain"/>
    <property type="match status" value="1"/>
</dbReference>
<dbReference type="InterPro" id="IPR035986">
    <property type="entry name" value="PKD_dom_sf"/>
</dbReference>
<dbReference type="SMART" id="SM00409">
    <property type="entry name" value="IG"/>
    <property type="match status" value="1"/>
</dbReference>
<evidence type="ECO:0000313" key="4">
    <source>
        <dbReference type="Proteomes" id="UP001319865"/>
    </source>
</evidence>
<dbReference type="InterPro" id="IPR036179">
    <property type="entry name" value="Ig-like_dom_sf"/>
</dbReference>
<feature type="domain" description="PKD" evidence="1">
    <location>
        <begin position="2567"/>
        <end position="2628"/>
    </location>
</feature>
<dbReference type="InterPro" id="IPR007110">
    <property type="entry name" value="Ig-like_dom"/>
</dbReference>
<evidence type="ECO:0008006" key="5">
    <source>
        <dbReference type="Google" id="ProtNLM"/>
    </source>
</evidence>
<dbReference type="InterPro" id="IPR026341">
    <property type="entry name" value="T9SS_type_B"/>
</dbReference>
<gene>
    <name evidence="3" type="ORF">GENT11_17660</name>
</gene>
<proteinExistence type="predicted"/>
<dbReference type="NCBIfam" id="TIGR04131">
    <property type="entry name" value="Bac_Flav_CTERM"/>
    <property type="match status" value="1"/>
</dbReference>
<accession>A0ABN6KYR7</accession>
<dbReference type="Pfam" id="PF13927">
    <property type="entry name" value="Ig_3"/>
    <property type="match status" value="1"/>
</dbReference>
<name>A0ABN6KYR7_9FLAO</name>
<keyword evidence="4" id="KW-1185">Reference proteome</keyword>
<dbReference type="PROSITE" id="PS50093">
    <property type="entry name" value="PKD"/>
    <property type="match status" value="1"/>
</dbReference>
<evidence type="ECO:0000313" key="3">
    <source>
        <dbReference type="EMBL" id="BDB53454.1"/>
    </source>
</evidence>
<dbReference type="Proteomes" id="UP001319865">
    <property type="component" value="Chromosome"/>
</dbReference>
<protein>
    <recommendedName>
        <fullName evidence="5">T9SS type B sorting domain-containing protein</fullName>
    </recommendedName>
</protein>
<reference evidence="3 4" key="2">
    <citation type="journal article" date="2022" name="Microorganisms">
        <title>Complete Genome Sequences of Two Flavobacterium ammonificans Strains and a Flavobacterium ammoniigenes Strain of Ammonifying Bacterioplankton Isolated from Surface River Water.</title>
        <authorList>
            <person name="Suda W."/>
            <person name="Ogata Y."/>
            <person name="Shindo C."/>
            <person name="Watanabe K."/>
        </authorList>
    </citation>
    <scope>NUCLEOTIDE SEQUENCE [LARGE SCALE GENOMIC DNA]</scope>
    <source>
        <strain evidence="3 4">GENT11</strain>
    </source>
</reference>
<dbReference type="SMART" id="SM00089">
    <property type="entry name" value="PKD"/>
    <property type="match status" value="1"/>
</dbReference>
<dbReference type="EMBL" id="AP025183">
    <property type="protein sequence ID" value="BDB53454.1"/>
    <property type="molecule type" value="Genomic_DNA"/>
</dbReference>
<evidence type="ECO:0000259" key="1">
    <source>
        <dbReference type="PROSITE" id="PS50093"/>
    </source>
</evidence>
<organism evidence="3 4">
    <name type="scientific">Flavobacterium ammonificans</name>
    <dbReference type="NCBI Taxonomy" id="1751056"/>
    <lineage>
        <taxon>Bacteria</taxon>
        <taxon>Pseudomonadati</taxon>
        <taxon>Bacteroidota</taxon>
        <taxon>Flavobacteriia</taxon>
        <taxon>Flavobacteriales</taxon>
        <taxon>Flavobacteriaceae</taxon>
        <taxon>Flavobacterium</taxon>
    </lineage>
</organism>
<dbReference type="InterPro" id="IPR013783">
    <property type="entry name" value="Ig-like_fold"/>
</dbReference>